<dbReference type="RefSeq" id="WP_109336404.1">
    <property type="nucleotide sequence ID" value="NZ_CP021357.1"/>
</dbReference>
<dbReference type="AlphaFoldDB" id="A0A2S2C855"/>
<sequence length="172" mass="17849">MSVADRAGAESPTNRHTVTMLRAAQHGFAQHGFALHGYRLELPPQQLPYMVGPGLTTGPFTAETAARIRERIAHPVRAGALATALITGVGYGTLVSIPITALSDRADVLLAGIPPQRAAPGALAVPPTARPLLAAVRTFQVLRRCRAAPCAVSRRPRAARAATCGSPPIAAG</sequence>
<accession>A0A2S2C855</accession>
<organism evidence="1 2">
    <name type="scientific">Rhodococcus oxybenzonivorans</name>
    <dbReference type="NCBI Taxonomy" id="1990687"/>
    <lineage>
        <taxon>Bacteria</taxon>
        <taxon>Bacillati</taxon>
        <taxon>Actinomycetota</taxon>
        <taxon>Actinomycetes</taxon>
        <taxon>Mycobacteriales</taxon>
        <taxon>Nocardiaceae</taxon>
        <taxon>Rhodococcus</taxon>
    </lineage>
</organism>
<reference evidence="1 2" key="1">
    <citation type="submission" date="2017-05" db="EMBL/GenBank/DDBJ databases">
        <title>Isolation of Rhodococcus sp. S2-17 biodegrading of BP-3.</title>
        <authorList>
            <person name="Lee Y."/>
            <person name="Kim K.H."/>
            <person name="Chun B.H."/>
            <person name="Jung H.S."/>
            <person name="Jeon C.O."/>
        </authorList>
    </citation>
    <scope>NUCLEOTIDE SEQUENCE [LARGE SCALE GENOMIC DNA]</scope>
    <source>
        <strain evidence="1 2">S2-17</strain>
        <plasmid evidence="2">prb11</plasmid>
    </source>
</reference>
<gene>
    <name evidence="1" type="ORF">CBI38_36980</name>
</gene>
<dbReference type="EMBL" id="CP021357">
    <property type="protein sequence ID" value="AWK76998.1"/>
    <property type="molecule type" value="Genomic_DNA"/>
</dbReference>
<dbReference type="OrthoDB" id="4504263at2"/>
<protein>
    <submittedName>
        <fullName evidence="1">Uncharacterized protein</fullName>
    </submittedName>
</protein>
<evidence type="ECO:0000313" key="2">
    <source>
        <dbReference type="Proteomes" id="UP000245711"/>
    </source>
</evidence>
<dbReference type="KEGG" id="roz:CBI38_36980"/>
<keyword evidence="1" id="KW-0614">Plasmid</keyword>
<proteinExistence type="predicted"/>
<geneLocation type="plasmid" evidence="2">
    <name>prb11</name>
</geneLocation>
<evidence type="ECO:0000313" key="1">
    <source>
        <dbReference type="EMBL" id="AWK76998.1"/>
    </source>
</evidence>
<name>A0A2S2C855_9NOCA</name>
<keyword evidence="2" id="KW-1185">Reference proteome</keyword>
<dbReference type="Proteomes" id="UP000245711">
    <property type="component" value="Plasmid pRB11"/>
</dbReference>